<evidence type="ECO:0000313" key="2">
    <source>
        <dbReference type="EMBL" id="AUJ31019.1"/>
    </source>
</evidence>
<dbReference type="SUPFAM" id="SSF52540">
    <property type="entry name" value="P-loop containing nucleoside triphosphate hydrolases"/>
    <property type="match status" value="1"/>
</dbReference>
<dbReference type="RefSeq" id="WP_228889706.1">
    <property type="nucleotide sequence ID" value="NZ_CP018178.1"/>
</dbReference>
<dbReference type="PANTHER" id="PTHR13696">
    <property type="entry name" value="P-LOOP CONTAINING NUCLEOSIDE TRIPHOSPHATE HYDROLASE"/>
    <property type="match status" value="1"/>
</dbReference>
<dbReference type="PANTHER" id="PTHR13696:SF99">
    <property type="entry name" value="COBYRINIC ACID AC-DIAMIDE SYNTHASE"/>
    <property type="match status" value="1"/>
</dbReference>
<dbReference type="AlphaFoldDB" id="A0A3Q8CAR7"/>
<name>A0A3Q8CAR7_9LACO</name>
<sequence>MATMLFYNFKGGVGKTSLSTITAFQLVRKNKKVLFVDLDAQANATDILSKTYEEPKPERSLYDSLMKGDLKPSICSLHSHLDLLPSDWSMSLWNQSVEKLDVRSRNLILKTLLEPIKNNYDYIILDVSPTLSTLVNNAVLASDAVTIVLQTQQSAFTGALKTASYLQDLRNDYNANFKLTGIILYLMKKSGSVDNSIADTAKKEFSDGIYANEIYSRERVKKWANNGITAKPTDPHDNATHEMYNLVIKEHLYRMKEMGIN</sequence>
<protein>
    <submittedName>
        <fullName evidence="2">Chromosome partitioning protein</fullName>
    </submittedName>
</protein>
<gene>
    <name evidence="2" type="ORF">BSQ49_12305</name>
</gene>
<dbReference type="InterPro" id="IPR025669">
    <property type="entry name" value="AAA_dom"/>
</dbReference>
<dbReference type="InterPro" id="IPR050678">
    <property type="entry name" value="DNA_Partitioning_ATPase"/>
</dbReference>
<organism evidence="2 3">
    <name type="scientific">Liquorilactobacillus hordei</name>
    <dbReference type="NCBI Taxonomy" id="468911"/>
    <lineage>
        <taxon>Bacteria</taxon>
        <taxon>Bacillati</taxon>
        <taxon>Bacillota</taxon>
        <taxon>Bacilli</taxon>
        <taxon>Lactobacillales</taxon>
        <taxon>Lactobacillaceae</taxon>
        <taxon>Liquorilactobacillus</taxon>
    </lineage>
</organism>
<dbReference type="Pfam" id="PF13614">
    <property type="entry name" value="AAA_31"/>
    <property type="match status" value="1"/>
</dbReference>
<dbReference type="Gene3D" id="3.40.50.300">
    <property type="entry name" value="P-loop containing nucleotide triphosphate hydrolases"/>
    <property type="match status" value="1"/>
</dbReference>
<dbReference type="Proteomes" id="UP000314960">
    <property type="component" value="Plasmid pL11822-2"/>
</dbReference>
<evidence type="ECO:0000313" key="3">
    <source>
        <dbReference type="Proteomes" id="UP000314960"/>
    </source>
</evidence>
<feature type="domain" description="AAA" evidence="1">
    <location>
        <begin position="3"/>
        <end position="178"/>
    </location>
</feature>
<evidence type="ECO:0000259" key="1">
    <source>
        <dbReference type="Pfam" id="PF13614"/>
    </source>
</evidence>
<keyword evidence="2" id="KW-0614">Plasmid</keyword>
<dbReference type="EMBL" id="CP018178">
    <property type="protein sequence ID" value="AUJ31019.1"/>
    <property type="molecule type" value="Genomic_DNA"/>
</dbReference>
<proteinExistence type="predicted"/>
<dbReference type="InterPro" id="IPR027417">
    <property type="entry name" value="P-loop_NTPase"/>
</dbReference>
<geneLocation type="plasmid" evidence="3">
    <name>pl11822-2</name>
</geneLocation>
<accession>A0A3Q8CAR7</accession>
<reference evidence="2 3" key="1">
    <citation type="submission" date="2016-11" db="EMBL/GenBank/DDBJ databases">
        <title>Interaction between Lactobacillus species and yeast in water kefir.</title>
        <authorList>
            <person name="Behr J."/>
            <person name="Xu D."/>
            <person name="Vogel R.F."/>
        </authorList>
    </citation>
    <scope>NUCLEOTIDE SEQUENCE [LARGE SCALE GENOMIC DNA]</scope>
    <source>
        <strain evidence="2 3">TMW 1.1822</strain>
        <plasmid evidence="3">pl11822-2</plasmid>
    </source>
</reference>
<dbReference type="CDD" id="cd02042">
    <property type="entry name" value="ParAB_family"/>
    <property type="match status" value="1"/>
</dbReference>
<dbReference type="KEGG" id="lhw:BSQ49_12305"/>